<name>A0AAG5DV52_ANOAO</name>
<keyword evidence="2" id="KW-0732">Signal</keyword>
<dbReference type="EnsemblMetazoa" id="ENSAATROPT017316">
    <property type="protein sequence ID" value="ENSAATROPP015282"/>
    <property type="gene ID" value="ENSAATROPG014162"/>
</dbReference>
<evidence type="ECO:0000256" key="2">
    <source>
        <dbReference type="SAM" id="SignalP"/>
    </source>
</evidence>
<feature type="chain" id="PRO_5042513110" evidence="2">
    <location>
        <begin position="16"/>
        <end position="259"/>
    </location>
</feature>
<dbReference type="Proteomes" id="UP000075880">
    <property type="component" value="Unassembled WGS sequence"/>
</dbReference>
<evidence type="ECO:0000313" key="4">
    <source>
        <dbReference type="Proteomes" id="UP000075880"/>
    </source>
</evidence>
<feature type="region of interest" description="Disordered" evidence="1">
    <location>
        <begin position="229"/>
        <end position="259"/>
    </location>
</feature>
<feature type="signal peptide" evidence="2">
    <location>
        <begin position="1"/>
        <end position="15"/>
    </location>
</feature>
<proteinExistence type="predicted"/>
<sequence>MKFLVLCMFVAGAAAAYSNSLYGDGKAAGLYNQVPGSEYAQKYPHGSTGYNGGYTTQFSTPNGGGVAVGTGSFSGGPGFGGFPSPVVPDFSNFYQGVQANFANLYQQQFALQQQLFAQQQAALNAGFASAGFGGFGAGNFPVYGPSFASGSFNRIPSGNFAGASNAGFGGAPNVASSSASFGPGGFHQTASIYPNNPAVPNIDNRFGGSEQTTSFQSGKPGFVGVSSFSSSSNINGQTHREAVTSVNDNGKVTTHRVHS</sequence>
<protein>
    <submittedName>
        <fullName evidence="3">Uncharacterized protein</fullName>
    </submittedName>
</protein>
<keyword evidence="4" id="KW-1185">Reference proteome</keyword>
<evidence type="ECO:0000313" key="3">
    <source>
        <dbReference type="EnsemblMetazoa" id="ENSAATROPP015282"/>
    </source>
</evidence>
<accession>A0AAG5DV52</accession>
<dbReference type="AlphaFoldDB" id="A0AAG5DV52"/>
<reference evidence="3" key="1">
    <citation type="submission" date="2024-04" db="UniProtKB">
        <authorList>
            <consortium name="EnsemblMetazoa"/>
        </authorList>
    </citation>
    <scope>IDENTIFICATION</scope>
    <source>
        <strain evidence="3">EBRO</strain>
    </source>
</reference>
<organism evidence="3 4">
    <name type="scientific">Anopheles atroparvus</name>
    <name type="common">European mosquito</name>
    <dbReference type="NCBI Taxonomy" id="41427"/>
    <lineage>
        <taxon>Eukaryota</taxon>
        <taxon>Metazoa</taxon>
        <taxon>Ecdysozoa</taxon>
        <taxon>Arthropoda</taxon>
        <taxon>Hexapoda</taxon>
        <taxon>Insecta</taxon>
        <taxon>Pterygota</taxon>
        <taxon>Neoptera</taxon>
        <taxon>Endopterygota</taxon>
        <taxon>Diptera</taxon>
        <taxon>Nematocera</taxon>
        <taxon>Culicoidea</taxon>
        <taxon>Culicidae</taxon>
        <taxon>Anophelinae</taxon>
        <taxon>Anopheles</taxon>
    </lineage>
</organism>
<evidence type="ECO:0000256" key="1">
    <source>
        <dbReference type="SAM" id="MobiDB-lite"/>
    </source>
</evidence>